<reference evidence="1 2" key="1">
    <citation type="submission" date="2020-08" db="EMBL/GenBank/DDBJ databases">
        <title>Sequencing the genomes of 1000 actinobacteria strains.</title>
        <authorList>
            <person name="Klenk H.-P."/>
        </authorList>
    </citation>
    <scope>NUCLEOTIDE SEQUENCE [LARGE SCALE GENOMIC DNA]</scope>
    <source>
        <strain evidence="1 2">DSM 43768</strain>
    </source>
</reference>
<accession>A0A7X0NTX2</accession>
<proteinExistence type="predicted"/>
<evidence type="ECO:0000313" key="2">
    <source>
        <dbReference type="Proteomes" id="UP000565579"/>
    </source>
</evidence>
<organism evidence="1 2">
    <name type="scientific">Nonomuraea rubra</name>
    <dbReference type="NCBI Taxonomy" id="46180"/>
    <lineage>
        <taxon>Bacteria</taxon>
        <taxon>Bacillati</taxon>
        <taxon>Actinomycetota</taxon>
        <taxon>Actinomycetes</taxon>
        <taxon>Streptosporangiales</taxon>
        <taxon>Streptosporangiaceae</taxon>
        <taxon>Nonomuraea</taxon>
    </lineage>
</organism>
<keyword evidence="2" id="KW-1185">Reference proteome</keyword>
<comment type="caution">
    <text evidence="1">The sequence shown here is derived from an EMBL/GenBank/DDBJ whole genome shotgun (WGS) entry which is preliminary data.</text>
</comment>
<dbReference type="RefSeq" id="WP_185103913.1">
    <property type="nucleotide sequence ID" value="NZ_BAAAXY010000039.1"/>
</dbReference>
<dbReference type="EMBL" id="JACHMI010000001">
    <property type="protein sequence ID" value="MBB6549505.1"/>
    <property type="molecule type" value="Genomic_DNA"/>
</dbReference>
<dbReference type="Proteomes" id="UP000565579">
    <property type="component" value="Unassembled WGS sequence"/>
</dbReference>
<dbReference type="AlphaFoldDB" id="A0A7X0NTX2"/>
<gene>
    <name evidence="1" type="ORF">HD593_004300</name>
</gene>
<sequence length="60" mass="6615">MHRPPRVPGGRVPHCRWEVVIDDATEPVGEAPITGMGRATTAARFRFPPMRDGTPNVPPR</sequence>
<protein>
    <submittedName>
        <fullName evidence="1">Uncharacterized protein</fullName>
    </submittedName>
</protein>
<name>A0A7X0NTX2_9ACTN</name>
<evidence type="ECO:0000313" key="1">
    <source>
        <dbReference type="EMBL" id="MBB6549505.1"/>
    </source>
</evidence>